<proteinExistence type="predicted"/>
<sequence>MIGNDIVDLRLAEVQSNWRRKGFLDKVFTASEQSMISRSQQPDILVWKLWSMKESAYKARLRLQKKIKIDPLAFDCMPGNKDLGQVCCEGKIYHTISGIGDDFIHTYAYADKFDTRLSQDIVHMNETNRVRKTLYQAVISAVAFTMDWKKHDLAIAKNDLGIPELYRRDKKTTILCSLSHHGRYGSYMTSF</sequence>
<evidence type="ECO:0000313" key="3">
    <source>
        <dbReference type="EMBL" id="MEL4454444.1"/>
    </source>
</evidence>
<dbReference type="SUPFAM" id="SSF56214">
    <property type="entry name" value="4'-phosphopantetheinyl transferase"/>
    <property type="match status" value="1"/>
</dbReference>
<feature type="domain" description="4'-phosphopantetheinyl transferase" evidence="2">
    <location>
        <begin position="2"/>
        <end position="78"/>
    </location>
</feature>
<dbReference type="RefSeq" id="WP_342157988.1">
    <property type="nucleotide sequence ID" value="NZ_JBCDNA010000001.1"/>
</dbReference>
<dbReference type="InterPro" id="IPR008278">
    <property type="entry name" value="4-PPantetheinyl_Trfase_dom"/>
</dbReference>
<evidence type="ECO:0000313" key="4">
    <source>
        <dbReference type="Proteomes" id="UP001474120"/>
    </source>
</evidence>
<dbReference type="Pfam" id="PF01648">
    <property type="entry name" value="ACPS"/>
    <property type="match status" value="1"/>
</dbReference>
<dbReference type="Gene3D" id="3.90.470.20">
    <property type="entry name" value="4'-phosphopantetheinyl transferase domain"/>
    <property type="match status" value="1"/>
</dbReference>
<dbReference type="GO" id="GO:0016740">
    <property type="term" value="F:transferase activity"/>
    <property type="evidence" value="ECO:0007669"/>
    <property type="project" value="UniProtKB-KW"/>
</dbReference>
<organism evidence="3 4">
    <name type="scientific">Lutimonas vermicola</name>
    <dbReference type="NCBI Taxonomy" id="414288"/>
    <lineage>
        <taxon>Bacteria</taxon>
        <taxon>Pseudomonadati</taxon>
        <taxon>Bacteroidota</taxon>
        <taxon>Flavobacteriia</taxon>
        <taxon>Flavobacteriales</taxon>
        <taxon>Flavobacteriaceae</taxon>
        <taxon>Lutimonas</taxon>
    </lineage>
</organism>
<dbReference type="Proteomes" id="UP001474120">
    <property type="component" value="Unassembled WGS sequence"/>
</dbReference>
<comment type="caution">
    <text evidence="3">The sequence shown here is derived from an EMBL/GenBank/DDBJ whole genome shotgun (WGS) entry which is preliminary data.</text>
</comment>
<dbReference type="InterPro" id="IPR037143">
    <property type="entry name" value="4-PPantetheinyl_Trfase_dom_sf"/>
</dbReference>
<name>A0ABU9KW81_9FLAO</name>
<accession>A0ABU9KW81</accession>
<protein>
    <submittedName>
        <fullName evidence="3">4'-phosphopantetheinyl transferase superfamily protein</fullName>
    </submittedName>
</protein>
<evidence type="ECO:0000256" key="1">
    <source>
        <dbReference type="ARBA" id="ARBA00022679"/>
    </source>
</evidence>
<gene>
    <name evidence="3" type="ORF">AABB81_00950</name>
</gene>
<keyword evidence="1 3" id="KW-0808">Transferase</keyword>
<evidence type="ECO:0000259" key="2">
    <source>
        <dbReference type="Pfam" id="PF01648"/>
    </source>
</evidence>
<dbReference type="EMBL" id="JBCDNA010000001">
    <property type="protein sequence ID" value="MEL4454444.1"/>
    <property type="molecule type" value="Genomic_DNA"/>
</dbReference>
<reference evidence="3 4" key="1">
    <citation type="submission" date="2024-04" db="EMBL/GenBank/DDBJ databases">
        <title>whole genome sequencing of Lutimonas vermicola strain IMCC1616.</title>
        <authorList>
            <person name="Bae S.S."/>
        </authorList>
    </citation>
    <scope>NUCLEOTIDE SEQUENCE [LARGE SCALE GENOMIC DNA]</scope>
    <source>
        <strain evidence="3 4">IMCC1616</strain>
    </source>
</reference>
<keyword evidence="4" id="KW-1185">Reference proteome</keyword>